<gene>
    <name evidence="1" type="ORF">CR513_37741</name>
</gene>
<dbReference type="PANTHER" id="PTHR33144">
    <property type="entry name" value="OS10G0409366 PROTEIN-RELATED"/>
    <property type="match status" value="1"/>
</dbReference>
<dbReference type="AlphaFoldDB" id="A0A371FTE9"/>
<accession>A0A371FTE9</accession>
<protein>
    <submittedName>
        <fullName evidence="1">Uncharacterized protein</fullName>
    </submittedName>
</protein>
<comment type="caution">
    <text evidence="1">The sequence shown here is derived from an EMBL/GenBank/DDBJ whole genome shotgun (WGS) entry which is preliminary data.</text>
</comment>
<dbReference type="EMBL" id="QJKJ01007899">
    <property type="protein sequence ID" value="RDX81551.1"/>
    <property type="molecule type" value="Genomic_DNA"/>
</dbReference>
<reference evidence="1" key="1">
    <citation type="submission" date="2018-05" db="EMBL/GenBank/DDBJ databases">
        <title>Draft genome of Mucuna pruriens seed.</title>
        <authorList>
            <person name="Nnadi N.E."/>
            <person name="Vos R."/>
            <person name="Hasami M.H."/>
            <person name="Devisetty U.K."/>
            <person name="Aguiy J.C."/>
        </authorList>
    </citation>
    <scope>NUCLEOTIDE SEQUENCE [LARGE SCALE GENOMIC DNA]</scope>
    <source>
        <strain evidence="1">JCA_2017</strain>
    </source>
</reference>
<keyword evidence="2" id="KW-1185">Reference proteome</keyword>
<dbReference type="OrthoDB" id="1434139at2759"/>
<dbReference type="PANTHER" id="PTHR33144:SF25">
    <property type="entry name" value="DUF4216 DOMAIN-CONTAINING PROTEIN"/>
    <property type="match status" value="1"/>
</dbReference>
<evidence type="ECO:0000313" key="1">
    <source>
        <dbReference type="EMBL" id="RDX81551.1"/>
    </source>
</evidence>
<feature type="non-terminal residue" evidence="1">
    <location>
        <position position="1"/>
    </location>
</feature>
<name>A0A371FTE9_MUCPR</name>
<proteinExistence type="predicted"/>
<sequence>MNVEPRRTRGQTRTLGVRDLEDGNVIIVNLDKYGRPTSEEATSLTRFFGSVVRKYKYAPINYKSWKEMSKEYKDDMLKIIESKFEFVPMTNDAIKGRTKGCRLNGNRYTLILELEELKKHNNEIGTCWKDDIYSQVKGPKKRDNVWCMSKIPKCKKLKVLLFENKESCDKALNASNAPDHLNFPSSNANR</sequence>
<evidence type="ECO:0000313" key="2">
    <source>
        <dbReference type="Proteomes" id="UP000257109"/>
    </source>
</evidence>
<organism evidence="1 2">
    <name type="scientific">Mucuna pruriens</name>
    <name type="common">Velvet bean</name>
    <name type="synonym">Dolichos pruriens</name>
    <dbReference type="NCBI Taxonomy" id="157652"/>
    <lineage>
        <taxon>Eukaryota</taxon>
        <taxon>Viridiplantae</taxon>
        <taxon>Streptophyta</taxon>
        <taxon>Embryophyta</taxon>
        <taxon>Tracheophyta</taxon>
        <taxon>Spermatophyta</taxon>
        <taxon>Magnoliopsida</taxon>
        <taxon>eudicotyledons</taxon>
        <taxon>Gunneridae</taxon>
        <taxon>Pentapetalae</taxon>
        <taxon>rosids</taxon>
        <taxon>fabids</taxon>
        <taxon>Fabales</taxon>
        <taxon>Fabaceae</taxon>
        <taxon>Papilionoideae</taxon>
        <taxon>50 kb inversion clade</taxon>
        <taxon>NPAAA clade</taxon>
        <taxon>indigoferoid/millettioid clade</taxon>
        <taxon>Phaseoleae</taxon>
        <taxon>Mucuna</taxon>
    </lineage>
</organism>
<dbReference type="Proteomes" id="UP000257109">
    <property type="component" value="Unassembled WGS sequence"/>
</dbReference>